<evidence type="ECO:0000313" key="7">
    <source>
        <dbReference type="Proteomes" id="UP000032809"/>
    </source>
</evidence>
<dbReference type="KEGG" id="dtn:DTL3_1728"/>
<keyword evidence="7" id="KW-1185">Reference proteome</keyword>
<dbReference type="Gene3D" id="2.30.30.180">
    <property type="entry name" value="Ribosome maturation factor RimP, C-terminal domain"/>
    <property type="match status" value="1"/>
</dbReference>
<feature type="domain" description="Ribosome maturation factor RimP C-terminal" evidence="5">
    <location>
        <begin position="90"/>
        <end position="157"/>
    </location>
</feature>
<dbReference type="InterPro" id="IPR036847">
    <property type="entry name" value="RimP_C_sf"/>
</dbReference>
<dbReference type="SUPFAM" id="SSF74942">
    <property type="entry name" value="YhbC-like, C-terminal domain"/>
    <property type="match status" value="1"/>
</dbReference>
<dbReference type="EMBL" id="LN824141">
    <property type="protein sequence ID" value="CEP79013.1"/>
    <property type="molecule type" value="Genomic_DNA"/>
</dbReference>
<dbReference type="Proteomes" id="UP000032809">
    <property type="component" value="Chromosome I"/>
</dbReference>
<evidence type="ECO:0000313" key="6">
    <source>
        <dbReference type="EMBL" id="CEP79013.1"/>
    </source>
</evidence>
<keyword evidence="2 3" id="KW-0690">Ribosome biogenesis</keyword>
<dbReference type="GO" id="GO:0005829">
    <property type="term" value="C:cytosol"/>
    <property type="evidence" value="ECO:0007669"/>
    <property type="project" value="TreeGrafter"/>
</dbReference>
<dbReference type="AlphaFoldDB" id="A0A0C7P0D8"/>
<keyword evidence="1 3" id="KW-0963">Cytoplasm</keyword>
<dbReference type="CDD" id="cd01734">
    <property type="entry name" value="YlxS_C"/>
    <property type="match status" value="1"/>
</dbReference>
<name>A0A0C7P0D8_DEFTU</name>
<dbReference type="Gene3D" id="3.30.300.70">
    <property type="entry name" value="RimP-like superfamily, N-terminal"/>
    <property type="match status" value="1"/>
</dbReference>
<dbReference type="GO" id="GO:0006412">
    <property type="term" value="P:translation"/>
    <property type="evidence" value="ECO:0007669"/>
    <property type="project" value="TreeGrafter"/>
</dbReference>
<dbReference type="SUPFAM" id="SSF75420">
    <property type="entry name" value="YhbC-like, N-terminal domain"/>
    <property type="match status" value="1"/>
</dbReference>
<dbReference type="Pfam" id="PF02576">
    <property type="entry name" value="RimP_N"/>
    <property type="match status" value="1"/>
</dbReference>
<organism evidence="6 7">
    <name type="scientific">Defluviitoga tunisiensis</name>
    <dbReference type="NCBI Taxonomy" id="1006576"/>
    <lineage>
        <taxon>Bacteria</taxon>
        <taxon>Thermotogati</taxon>
        <taxon>Thermotogota</taxon>
        <taxon>Thermotogae</taxon>
        <taxon>Petrotogales</taxon>
        <taxon>Petrotogaceae</taxon>
        <taxon>Defluviitoga</taxon>
    </lineage>
</organism>
<evidence type="ECO:0000256" key="3">
    <source>
        <dbReference type="HAMAP-Rule" id="MF_01077"/>
    </source>
</evidence>
<dbReference type="Pfam" id="PF17384">
    <property type="entry name" value="DUF150_C"/>
    <property type="match status" value="1"/>
</dbReference>
<evidence type="ECO:0000259" key="4">
    <source>
        <dbReference type="Pfam" id="PF02576"/>
    </source>
</evidence>
<proteinExistence type="inferred from homology"/>
<feature type="domain" description="Ribosome maturation factor RimP N-terminal" evidence="4">
    <location>
        <begin position="17"/>
        <end position="86"/>
    </location>
</feature>
<protein>
    <recommendedName>
        <fullName evidence="3">Ribosome maturation factor RimP</fullName>
    </recommendedName>
</protein>
<dbReference type="InterPro" id="IPR028989">
    <property type="entry name" value="RimP_N"/>
</dbReference>
<dbReference type="HAMAP" id="MF_01077">
    <property type="entry name" value="RimP"/>
    <property type="match status" value="1"/>
</dbReference>
<dbReference type="STRING" id="1006576.DTL3_1728"/>
<sequence length="157" mass="18114">MLSNEEIRQLIWEKSNEVAVKMGLEIFDISIRGTRKNKTVEIIIDNLSDYVSIGDCERFSRAIEPWLDELNVFDSSYDLVVSSPGLNRKLRDRDDYIRFKGKLAKFTLKGDEAKVITIVGYINDVNDETLKVIEKESQKIIEIPLNNVEKANLEIDF</sequence>
<evidence type="ECO:0000256" key="2">
    <source>
        <dbReference type="ARBA" id="ARBA00022517"/>
    </source>
</evidence>
<dbReference type="GO" id="GO:0000028">
    <property type="term" value="P:ribosomal small subunit assembly"/>
    <property type="evidence" value="ECO:0007669"/>
    <property type="project" value="TreeGrafter"/>
</dbReference>
<comment type="subcellular location">
    <subcellularLocation>
        <location evidence="3">Cytoplasm</location>
    </subcellularLocation>
</comment>
<dbReference type="HOGENOM" id="CLU_070525_2_2_0"/>
<comment type="function">
    <text evidence="3">Required for maturation of 30S ribosomal subunits.</text>
</comment>
<dbReference type="PANTHER" id="PTHR33867:SF1">
    <property type="entry name" value="RIBOSOME MATURATION FACTOR RIMP"/>
    <property type="match status" value="1"/>
</dbReference>
<accession>A0A0C7P0D8</accession>
<gene>
    <name evidence="3 6" type="primary">rimP</name>
    <name evidence="6" type="ORF">DTL3_1728</name>
</gene>
<evidence type="ECO:0000256" key="1">
    <source>
        <dbReference type="ARBA" id="ARBA00022490"/>
    </source>
</evidence>
<evidence type="ECO:0000259" key="5">
    <source>
        <dbReference type="Pfam" id="PF17384"/>
    </source>
</evidence>
<comment type="similarity">
    <text evidence="3">Belongs to the RimP family.</text>
</comment>
<dbReference type="RefSeq" id="WP_052670458.1">
    <property type="nucleotide sequence ID" value="NZ_LN824141.1"/>
</dbReference>
<dbReference type="InterPro" id="IPR028998">
    <property type="entry name" value="RimP_C"/>
</dbReference>
<dbReference type="InterPro" id="IPR003728">
    <property type="entry name" value="Ribosome_maturation_RimP"/>
</dbReference>
<dbReference type="PANTHER" id="PTHR33867">
    <property type="entry name" value="RIBOSOME MATURATION FACTOR RIMP"/>
    <property type="match status" value="1"/>
</dbReference>
<dbReference type="InterPro" id="IPR035956">
    <property type="entry name" value="RimP_N_sf"/>
</dbReference>
<reference evidence="7" key="1">
    <citation type="submission" date="2014-11" db="EMBL/GenBank/DDBJ databases">
        <authorList>
            <person name="Wibberg D."/>
        </authorList>
    </citation>
    <scope>NUCLEOTIDE SEQUENCE [LARGE SCALE GENOMIC DNA]</scope>
    <source>
        <strain evidence="7">L3</strain>
    </source>
</reference>
<dbReference type="OrthoDB" id="9805006at2"/>